<name>A0A3Q7MX47_CALUR</name>
<organism evidence="2 3">
    <name type="scientific">Callorhinus ursinus</name>
    <name type="common">Northern fur seal</name>
    <dbReference type="NCBI Taxonomy" id="34884"/>
    <lineage>
        <taxon>Eukaryota</taxon>
        <taxon>Metazoa</taxon>
        <taxon>Chordata</taxon>
        <taxon>Craniata</taxon>
        <taxon>Vertebrata</taxon>
        <taxon>Euteleostomi</taxon>
        <taxon>Mammalia</taxon>
        <taxon>Eutheria</taxon>
        <taxon>Laurasiatheria</taxon>
        <taxon>Carnivora</taxon>
        <taxon>Caniformia</taxon>
        <taxon>Pinnipedia</taxon>
        <taxon>Otariidae</taxon>
        <taxon>Callorhinus</taxon>
    </lineage>
</organism>
<dbReference type="Proteomes" id="UP000286641">
    <property type="component" value="Unplaced"/>
</dbReference>
<dbReference type="RefSeq" id="XP_025712828.1">
    <property type="nucleotide sequence ID" value="XM_025857043.1"/>
</dbReference>
<reference key="1">
    <citation type="submission" date="2019-01" db="UniProtKB">
        <authorList>
            <consortium name="RefSeq"/>
        </authorList>
    </citation>
    <scope>IDENTIFICATION</scope>
</reference>
<reference evidence="3" key="2">
    <citation type="submission" date="2025-08" db="UniProtKB">
        <authorList>
            <consortium name="RefSeq"/>
        </authorList>
    </citation>
    <scope>IDENTIFICATION</scope>
    <source>
        <tissue evidence="3">Blood</tissue>
    </source>
</reference>
<proteinExistence type="predicted"/>
<protein>
    <submittedName>
        <fullName evidence="3">Uncharacterized protein LOC112812285</fullName>
    </submittedName>
</protein>
<evidence type="ECO:0000313" key="2">
    <source>
        <dbReference type="Proteomes" id="UP000286641"/>
    </source>
</evidence>
<keyword evidence="2" id="KW-1185">Reference proteome</keyword>
<evidence type="ECO:0000313" key="3">
    <source>
        <dbReference type="RefSeq" id="XP_025712828.1"/>
    </source>
</evidence>
<gene>
    <name evidence="3" type="primary">LOC112812285</name>
</gene>
<dbReference type="InParanoid" id="A0A3Q7MX47"/>
<feature type="compositionally biased region" description="Basic residues" evidence="1">
    <location>
        <begin position="11"/>
        <end position="27"/>
    </location>
</feature>
<feature type="region of interest" description="Disordered" evidence="1">
    <location>
        <begin position="1"/>
        <end position="156"/>
    </location>
</feature>
<evidence type="ECO:0000256" key="1">
    <source>
        <dbReference type="SAM" id="MobiDB-lite"/>
    </source>
</evidence>
<dbReference type="AlphaFoldDB" id="A0A3Q7MX47"/>
<accession>A0A3Q7MX47</accession>
<sequence length="156" mass="15834">MPSPHGLSPGRGKKAPSSRPGRRRKRCPGSGPVVADAAGPESSEFARSPGFKETGKDFQGRDPAPPPQATARRPGAPPPLTAPPGSGAAGHWGAWVRRGPGRRRRGRAAGFGSAEGPGAGFPHPPSRGRGTKARTCVGSTELRGGAGPPARTEISS</sequence>